<feature type="domain" description="Terminase large subunit-like endonuclease" evidence="2">
    <location>
        <begin position="248"/>
        <end position="518"/>
    </location>
</feature>
<dbReference type="Gene3D" id="3.40.50.300">
    <property type="entry name" value="P-loop containing nucleotide triphosphate hydrolases"/>
    <property type="match status" value="1"/>
</dbReference>
<dbReference type="EMBL" id="CP039126">
    <property type="protein sequence ID" value="QMW80566.1"/>
    <property type="molecule type" value="Genomic_DNA"/>
</dbReference>
<dbReference type="PANTHER" id="PTHR41287:SF1">
    <property type="entry name" value="PROTEIN YMFN"/>
    <property type="match status" value="1"/>
</dbReference>
<dbReference type="Proteomes" id="UP000515789">
    <property type="component" value="Chromosome"/>
</dbReference>
<reference evidence="3 4" key="1">
    <citation type="submission" date="2019-04" db="EMBL/GenBank/DDBJ databases">
        <authorList>
            <person name="Schori C."/>
            <person name="Ahrens C."/>
        </authorList>
    </citation>
    <scope>NUCLEOTIDE SEQUENCE [LARGE SCALE GENOMIC DNA]</scope>
    <source>
        <strain evidence="3 4">DSM 2950</strain>
    </source>
</reference>
<dbReference type="InterPro" id="IPR005021">
    <property type="entry name" value="Terminase_largesu-like"/>
</dbReference>
<protein>
    <submittedName>
        <fullName evidence="3">Terminase large subunit</fullName>
    </submittedName>
</protein>
<gene>
    <name evidence="3" type="ORF">E5259_24890</name>
</gene>
<evidence type="ECO:0000259" key="1">
    <source>
        <dbReference type="Pfam" id="PF03354"/>
    </source>
</evidence>
<sequence>MKKIIVKEIEEYLEYVKAHPKWINKKRRLLIKNIVLPTLERDDVFFDKKTYYNCIKYCEANYYPLFPYQKFIYAFVFMYKDDIPIFPNFFVMMGRGNGKDGFIVPLVNFMQTPLYGVKNYHIEIVANAEQQVKDTFKVAYDVMNTQKFKGKFKVTKELITNNATGSEMKYNTSNSGTKDGKRPGCLILNEIHAYENYEQINVFESALGKVKHPREFIITTNGYVRDGPLDELLSMVTEILTTGENELGYFPFVCELDSKEEADNEEAWHKANPSMEFMPILANQIKKDYLEMKKLPSKMPEFFTKRLNLPERNEEETVTKWENILACCYEDLEKKTPRSTPETKGKLAILAIDYADVRDFASAGVLTEGEGNDYIWRQHTWVCAESPFFESIKFPLYRIGQEEFEDFEVVTDPVISIQDIVNWCLQKMTEYQVVKITMDTYRYTLFKMAFEEAGISIESKDNPEGIVRLIRKIGSVCGIIAPEIESLFSEHKINYGPSAIMRWYTNNTCVSTDKFGNKTFGKIEPKLRKNDGFMAFVAGMYSKDEIKERVIYV</sequence>
<dbReference type="AlphaFoldDB" id="A0A7G5N123"/>
<name>A0A7G5N123_9FIRM</name>
<dbReference type="PANTHER" id="PTHR41287">
    <property type="match status" value="1"/>
</dbReference>
<dbReference type="RefSeq" id="WP_018595213.1">
    <property type="nucleotide sequence ID" value="NZ_CABLBP010000020.1"/>
</dbReference>
<dbReference type="InterPro" id="IPR027417">
    <property type="entry name" value="P-loop_NTPase"/>
</dbReference>
<dbReference type="GO" id="GO:0004519">
    <property type="term" value="F:endonuclease activity"/>
    <property type="evidence" value="ECO:0007669"/>
    <property type="project" value="InterPro"/>
</dbReference>
<evidence type="ECO:0000313" key="3">
    <source>
        <dbReference type="EMBL" id="QMW80566.1"/>
    </source>
</evidence>
<dbReference type="Pfam" id="PF03354">
    <property type="entry name" value="TerL_ATPase"/>
    <property type="match status" value="1"/>
</dbReference>
<dbReference type="GeneID" id="75053977"/>
<proteinExistence type="predicted"/>
<dbReference type="InterPro" id="IPR046461">
    <property type="entry name" value="TerL_ATPase"/>
</dbReference>
<organism evidence="3 4">
    <name type="scientific">Blautia producta</name>
    <dbReference type="NCBI Taxonomy" id="33035"/>
    <lineage>
        <taxon>Bacteria</taxon>
        <taxon>Bacillati</taxon>
        <taxon>Bacillota</taxon>
        <taxon>Clostridia</taxon>
        <taxon>Lachnospirales</taxon>
        <taxon>Lachnospiraceae</taxon>
        <taxon>Blautia</taxon>
    </lineage>
</organism>
<dbReference type="InterPro" id="IPR046462">
    <property type="entry name" value="TerL_nuclease"/>
</dbReference>
<accession>A0A7G5N123</accession>
<evidence type="ECO:0000259" key="2">
    <source>
        <dbReference type="Pfam" id="PF20441"/>
    </source>
</evidence>
<dbReference type="Pfam" id="PF20441">
    <property type="entry name" value="TerL_nuclease"/>
    <property type="match status" value="1"/>
</dbReference>
<evidence type="ECO:0000313" key="4">
    <source>
        <dbReference type="Proteomes" id="UP000515789"/>
    </source>
</evidence>
<feature type="domain" description="Terminase large subunit-like ATPase" evidence="1">
    <location>
        <begin position="67"/>
        <end position="235"/>
    </location>
</feature>